<dbReference type="EMBL" id="CM026431">
    <property type="protein sequence ID" value="KAG0560074.1"/>
    <property type="molecule type" value="Genomic_DNA"/>
</dbReference>
<keyword evidence="3" id="KW-1185">Reference proteome</keyword>
<keyword evidence="1" id="KW-0472">Membrane</keyword>
<dbReference type="Proteomes" id="UP000822688">
    <property type="component" value="Chromosome 10"/>
</dbReference>
<organism evidence="2 3">
    <name type="scientific">Ceratodon purpureus</name>
    <name type="common">Fire moss</name>
    <name type="synonym">Dicranum purpureum</name>
    <dbReference type="NCBI Taxonomy" id="3225"/>
    <lineage>
        <taxon>Eukaryota</taxon>
        <taxon>Viridiplantae</taxon>
        <taxon>Streptophyta</taxon>
        <taxon>Embryophyta</taxon>
        <taxon>Bryophyta</taxon>
        <taxon>Bryophytina</taxon>
        <taxon>Bryopsida</taxon>
        <taxon>Dicranidae</taxon>
        <taxon>Pseudoditrichales</taxon>
        <taxon>Ditrichaceae</taxon>
        <taxon>Ceratodon</taxon>
    </lineage>
</organism>
<feature type="transmembrane region" description="Helical" evidence="1">
    <location>
        <begin position="40"/>
        <end position="59"/>
    </location>
</feature>
<evidence type="ECO:0000313" key="2">
    <source>
        <dbReference type="EMBL" id="KAG0560074.1"/>
    </source>
</evidence>
<evidence type="ECO:0000256" key="1">
    <source>
        <dbReference type="SAM" id="Phobius"/>
    </source>
</evidence>
<comment type="caution">
    <text evidence="2">The sequence shown here is derived from an EMBL/GenBank/DDBJ whole genome shotgun (WGS) entry which is preliminary data.</text>
</comment>
<protein>
    <recommendedName>
        <fullName evidence="4">Transmembrane protein</fullName>
    </recommendedName>
</protein>
<proteinExistence type="predicted"/>
<reference evidence="2" key="1">
    <citation type="submission" date="2020-06" db="EMBL/GenBank/DDBJ databases">
        <title>WGS assembly of Ceratodon purpureus strain R40.</title>
        <authorList>
            <person name="Carey S.B."/>
            <person name="Jenkins J."/>
            <person name="Shu S."/>
            <person name="Lovell J.T."/>
            <person name="Sreedasyam A."/>
            <person name="Maumus F."/>
            <person name="Tiley G.P."/>
            <person name="Fernandez-Pozo N."/>
            <person name="Barry K."/>
            <person name="Chen C."/>
            <person name="Wang M."/>
            <person name="Lipzen A."/>
            <person name="Daum C."/>
            <person name="Saski C.A."/>
            <person name="Payton A.C."/>
            <person name="Mcbreen J.C."/>
            <person name="Conrad R.E."/>
            <person name="Kollar L.M."/>
            <person name="Olsson S."/>
            <person name="Huttunen S."/>
            <person name="Landis J.B."/>
            <person name="Wickett N.J."/>
            <person name="Johnson M.G."/>
            <person name="Rensing S.A."/>
            <person name="Grimwood J."/>
            <person name="Schmutz J."/>
            <person name="Mcdaniel S.F."/>
        </authorList>
    </citation>
    <scope>NUCLEOTIDE SEQUENCE</scope>
    <source>
        <strain evidence="2">R40</strain>
    </source>
</reference>
<keyword evidence="1" id="KW-0812">Transmembrane</keyword>
<feature type="transmembrane region" description="Helical" evidence="1">
    <location>
        <begin position="79"/>
        <end position="99"/>
    </location>
</feature>
<evidence type="ECO:0000313" key="3">
    <source>
        <dbReference type="Proteomes" id="UP000822688"/>
    </source>
</evidence>
<accession>A0A8T0GPD4</accession>
<evidence type="ECO:0008006" key="4">
    <source>
        <dbReference type="Google" id="ProtNLM"/>
    </source>
</evidence>
<dbReference type="AlphaFoldDB" id="A0A8T0GPD4"/>
<keyword evidence="1" id="KW-1133">Transmembrane helix</keyword>
<name>A0A8T0GPD4_CERPU</name>
<sequence length="147" mass="17019">MVRRFLGAGRNWKKPCCSWRWHLENGRGGCNGVMVRSYDIIIGILGGVHFWNMFIRSFPSLYFSGRKAILGIRVLGGKFSLLFEFFNWVFCLVYFFFFCKGRVLDFRHSATGGAICVSIYCRNVYLACVNFGWYGAFSKKCGWESHQ</sequence>
<gene>
    <name evidence="2" type="ORF">KC19_10G152700</name>
</gene>